<comment type="caution">
    <text evidence="1">The sequence shown here is derived from an EMBL/GenBank/DDBJ whole genome shotgun (WGS) entry which is preliminary data.</text>
</comment>
<name>A0ABQ1X566_9BACT</name>
<organism evidence="1 2">
    <name type="scientific">Hymenobacter glacieicola</name>
    <dbReference type="NCBI Taxonomy" id="1562124"/>
    <lineage>
        <taxon>Bacteria</taxon>
        <taxon>Pseudomonadati</taxon>
        <taxon>Bacteroidota</taxon>
        <taxon>Cytophagia</taxon>
        <taxon>Cytophagales</taxon>
        <taxon>Hymenobacteraceae</taxon>
        <taxon>Hymenobacter</taxon>
    </lineage>
</organism>
<dbReference type="Proteomes" id="UP000601361">
    <property type="component" value="Unassembled WGS sequence"/>
</dbReference>
<evidence type="ECO:0000313" key="2">
    <source>
        <dbReference type="Proteomes" id="UP000601361"/>
    </source>
</evidence>
<keyword evidence="2" id="KW-1185">Reference proteome</keyword>
<sequence>MVTTYYSNKLTAAPIIPHYTIGEAWDENTRWQYNGLWLYYAGEYINGACYYLDPGVVATATLDLPVKGNALEVNHGTDPAPTASLFQIREVGSTTWSNLGVVPAFGPHILPLPSSTRYYYVRITNDPNSSDKYVIVDYVKII</sequence>
<dbReference type="EMBL" id="BMGS01000015">
    <property type="protein sequence ID" value="GGG60503.1"/>
    <property type="molecule type" value="Genomic_DNA"/>
</dbReference>
<gene>
    <name evidence="1" type="ORF">GCM10011378_40650</name>
</gene>
<reference evidence="2" key="1">
    <citation type="journal article" date="2019" name="Int. J. Syst. Evol. Microbiol.">
        <title>The Global Catalogue of Microorganisms (GCM) 10K type strain sequencing project: providing services to taxonomists for standard genome sequencing and annotation.</title>
        <authorList>
            <consortium name="The Broad Institute Genomics Platform"/>
            <consortium name="The Broad Institute Genome Sequencing Center for Infectious Disease"/>
            <person name="Wu L."/>
            <person name="Ma J."/>
        </authorList>
    </citation>
    <scope>NUCLEOTIDE SEQUENCE [LARGE SCALE GENOMIC DNA]</scope>
    <source>
        <strain evidence="2">CGMCC 1.12990</strain>
    </source>
</reference>
<protein>
    <submittedName>
        <fullName evidence="1">Uncharacterized protein</fullName>
    </submittedName>
</protein>
<dbReference type="RefSeq" id="WP_188559694.1">
    <property type="nucleotide sequence ID" value="NZ_BMGS01000015.1"/>
</dbReference>
<evidence type="ECO:0000313" key="1">
    <source>
        <dbReference type="EMBL" id="GGG60503.1"/>
    </source>
</evidence>
<accession>A0ABQ1X566</accession>
<proteinExistence type="predicted"/>